<evidence type="ECO:0000313" key="1">
    <source>
        <dbReference type="EMBL" id="MCD7471842.1"/>
    </source>
</evidence>
<accession>A0ABS8TMR6</accession>
<evidence type="ECO:0000313" key="2">
    <source>
        <dbReference type="Proteomes" id="UP000823775"/>
    </source>
</evidence>
<dbReference type="EMBL" id="JACEIK010001736">
    <property type="protein sequence ID" value="MCD7471842.1"/>
    <property type="molecule type" value="Genomic_DNA"/>
</dbReference>
<protein>
    <submittedName>
        <fullName evidence="1">Uncharacterized protein</fullName>
    </submittedName>
</protein>
<dbReference type="Proteomes" id="UP000823775">
    <property type="component" value="Unassembled WGS sequence"/>
</dbReference>
<keyword evidence="2" id="KW-1185">Reference proteome</keyword>
<name>A0ABS8TMR6_DATST</name>
<comment type="caution">
    <text evidence="1">The sequence shown here is derived from an EMBL/GenBank/DDBJ whole genome shotgun (WGS) entry which is preliminary data.</text>
</comment>
<organism evidence="1 2">
    <name type="scientific">Datura stramonium</name>
    <name type="common">Jimsonweed</name>
    <name type="synonym">Common thornapple</name>
    <dbReference type="NCBI Taxonomy" id="4076"/>
    <lineage>
        <taxon>Eukaryota</taxon>
        <taxon>Viridiplantae</taxon>
        <taxon>Streptophyta</taxon>
        <taxon>Embryophyta</taxon>
        <taxon>Tracheophyta</taxon>
        <taxon>Spermatophyta</taxon>
        <taxon>Magnoliopsida</taxon>
        <taxon>eudicotyledons</taxon>
        <taxon>Gunneridae</taxon>
        <taxon>Pentapetalae</taxon>
        <taxon>asterids</taxon>
        <taxon>lamiids</taxon>
        <taxon>Solanales</taxon>
        <taxon>Solanaceae</taxon>
        <taxon>Solanoideae</taxon>
        <taxon>Datureae</taxon>
        <taxon>Datura</taxon>
    </lineage>
</organism>
<proteinExistence type="predicted"/>
<feature type="non-terminal residue" evidence="1">
    <location>
        <position position="60"/>
    </location>
</feature>
<reference evidence="1 2" key="1">
    <citation type="journal article" date="2021" name="BMC Genomics">
        <title>Datura genome reveals duplications of psychoactive alkaloid biosynthetic genes and high mutation rate following tissue culture.</title>
        <authorList>
            <person name="Rajewski A."/>
            <person name="Carter-House D."/>
            <person name="Stajich J."/>
            <person name="Litt A."/>
        </authorList>
    </citation>
    <scope>NUCLEOTIDE SEQUENCE [LARGE SCALE GENOMIC DNA]</scope>
    <source>
        <strain evidence="1">AR-01</strain>
    </source>
</reference>
<gene>
    <name evidence="1" type="ORF">HAX54_012577</name>
</gene>
<sequence length="60" mass="6666">MLSSFLDEFVLGFNFLFLVEVGNPFFSRFGSLVASHLPLSRPPCRVPSCGNWSPNDSLCI</sequence>